<dbReference type="InterPro" id="IPR024111">
    <property type="entry name" value="PEX5/PEX5L"/>
</dbReference>
<keyword evidence="10" id="KW-1185">Reference proteome</keyword>
<dbReference type="SUPFAM" id="SSF48452">
    <property type="entry name" value="TPR-like"/>
    <property type="match status" value="1"/>
</dbReference>
<dbReference type="Gene3D" id="1.25.40.10">
    <property type="entry name" value="Tetratricopeptide repeat domain"/>
    <property type="match status" value="1"/>
</dbReference>
<feature type="repeat" description="TPR" evidence="8">
    <location>
        <begin position="199"/>
        <end position="232"/>
    </location>
</feature>
<name>A0ABQ9JFL3_9CUCU</name>
<reference evidence="9" key="1">
    <citation type="journal article" date="2023" name="Insect Mol. Biol.">
        <title>Genome sequencing provides insights into the evolution of gene families encoding plant cell wall-degrading enzymes in longhorned beetles.</title>
        <authorList>
            <person name="Shin N.R."/>
            <person name="Okamura Y."/>
            <person name="Kirsch R."/>
            <person name="Pauchet Y."/>
        </authorList>
    </citation>
    <scope>NUCLEOTIDE SEQUENCE</scope>
    <source>
        <strain evidence="9">MMC_N1</strain>
    </source>
</reference>
<evidence type="ECO:0000256" key="2">
    <source>
        <dbReference type="ARBA" id="ARBA00004496"/>
    </source>
</evidence>
<keyword evidence="7" id="KW-0576">Peroxisome</keyword>
<dbReference type="PROSITE" id="PS50005">
    <property type="entry name" value="TPR"/>
    <property type="match status" value="1"/>
</dbReference>
<dbReference type="Proteomes" id="UP001162164">
    <property type="component" value="Unassembled WGS sequence"/>
</dbReference>
<evidence type="ECO:0000256" key="6">
    <source>
        <dbReference type="ARBA" id="ARBA00022803"/>
    </source>
</evidence>
<protein>
    <recommendedName>
        <fullName evidence="11">Peroxisomal targeting signal 1 receptor</fullName>
    </recommendedName>
</protein>
<evidence type="ECO:0000256" key="3">
    <source>
        <dbReference type="ARBA" id="ARBA00005348"/>
    </source>
</evidence>
<evidence type="ECO:0000256" key="5">
    <source>
        <dbReference type="ARBA" id="ARBA00022737"/>
    </source>
</evidence>
<evidence type="ECO:0000256" key="8">
    <source>
        <dbReference type="PROSITE-ProRule" id="PRU00339"/>
    </source>
</evidence>
<dbReference type="InterPro" id="IPR019734">
    <property type="entry name" value="TPR_rpt"/>
</dbReference>
<sequence length="269" mass="30955">MGSSQAETTSNEAVWDEIVSQEQSERDFRALADVWTTDILNSEPGPDDMLSVESELEKPLPDDSKIVYSKEEAFYKIVTKKCTFMRFMKNEESDINFEEGNVTQEEAEAWANEYFSSGNKSTIDNLPEQWAKEHIKVKDEEFNSSFWDKLQEEMKKVTESDIDPSVPWIDEFSSYYNASQKYGLNQEYEFSEENPMLDIDMPLEKGKQLLEEGDFPSAVLCFEAAVKQDPENAEAWLLLGTTQAENEQIAFHCSLIDILEFCIVLFKKS</sequence>
<proteinExistence type="inferred from homology"/>
<gene>
    <name evidence="9" type="ORF">NQ317_002241</name>
</gene>
<evidence type="ECO:0000313" key="10">
    <source>
        <dbReference type="Proteomes" id="UP001162164"/>
    </source>
</evidence>
<evidence type="ECO:0008006" key="11">
    <source>
        <dbReference type="Google" id="ProtNLM"/>
    </source>
</evidence>
<organism evidence="9 10">
    <name type="scientific">Molorchus minor</name>
    <dbReference type="NCBI Taxonomy" id="1323400"/>
    <lineage>
        <taxon>Eukaryota</taxon>
        <taxon>Metazoa</taxon>
        <taxon>Ecdysozoa</taxon>
        <taxon>Arthropoda</taxon>
        <taxon>Hexapoda</taxon>
        <taxon>Insecta</taxon>
        <taxon>Pterygota</taxon>
        <taxon>Neoptera</taxon>
        <taxon>Endopterygota</taxon>
        <taxon>Coleoptera</taxon>
        <taxon>Polyphaga</taxon>
        <taxon>Cucujiformia</taxon>
        <taxon>Chrysomeloidea</taxon>
        <taxon>Cerambycidae</taxon>
        <taxon>Lamiinae</taxon>
        <taxon>Monochamini</taxon>
        <taxon>Molorchus</taxon>
    </lineage>
</organism>
<comment type="similarity">
    <text evidence="3">Belongs to the peroxisomal targeting signal receptor family.</text>
</comment>
<comment type="subcellular location">
    <subcellularLocation>
        <location evidence="2">Cytoplasm</location>
    </subcellularLocation>
    <subcellularLocation>
        <location evidence="1">Peroxisome</location>
    </subcellularLocation>
</comment>
<evidence type="ECO:0000256" key="1">
    <source>
        <dbReference type="ARBA" id="ARBA00004275"/>
    </source>
</evidence>
<dbReference type="PANTHER" id="PTHR10130:SF0">
    <property type="entry name" value="GH08708P"/>
    <property type="match status" value="1"/>
</dbReference>
<evidence type="ECO:0000256" key="4">
    <source>
        <dbReference type="ARBA" id="ARBA00022490"/>
    </source>
</evidence>
<keyword evidence="6 8" id="KW-0802">TPR repeat</keyword>
<keyword evidence="4" id="KW-0963">Cytoplasm</keyword>
<dbReference type="InterPro" id="IPR011990">
    <property type="entry name" value="TPR-like_helical_dom_sf"/>
</dbReference>
<accession>A0ABQ9JFL3</accession>
<dbReference type="Pfam" id="PF13414">
    <property type="entry name" value="TPR_11"/>
    <property type="match status" value="1"/>
</dbReference>
<comment type="caution">
    <text evidence="9">The sequence shown here is derived from an EMBL/GenBank/DDBJ whole genome shotgun (WGS) entry which is preliminary data.</text>
</comment>
<keyword evidence="5" id="KW-0677">Repeat</keyword>
<evidence type="ECO:0000313" key="9">
    <source>
        <dbReference type="EMBL" id="KAJ8976192.1"/>
    </source>
</evidence>
<evidence type="ECO:0000256" key="7">
    <source>
        <dbReference type="ARBA" id="ARBA00023140"/>
    </source>
</evidence>
<dbReference type="EMBL" id="JAPWTJ010000714">
    <property type="protein sequence ID" value="KAJ8976192.1"/>
    <property type="molecule type" value="Genomic_DNA"/>
</dbReference>
<dbReference type="PANTHER" id="PTHR10130">
    <property type="entry name" value="PEROXISOMAL TARGETING SIGNAL 1 RECEPTOR PEX5"/>
    <property type="match status" value="1"/>
</dbReference>